<keyword evidence="1" id="KW-0812">Transmembrane</keyword>
<keyword evidence="1" id="KW-1133">Transmembrane helix</keyword>
<evidence type="ECO:0008006" key="4">
    <source>
        <dbReference type="Google" id="ProtNLM"/>
    </source>
</evidence>
<keyword evidence="1" id="KW-0472">Membrane</keyword>
<evidence type="ECO:0000313" key="2">
    <source>
        <dbReference type="EMBL" id="MEB3030884.1"/>
    </source>
</evidence>
<sequence>MASTVGGRTRRALLQRGIDRASEAADILADKLGALADPRARLLRKRRWALRLGLFFGVASGFWMLVTAVLASWSTPVWVLLITGLIAAGAAAPATLLLLRFRWLRSVPLPVAQSAAVRRLPPVGSAARPAMYALGASERGMVSLLSVLERGRLLPADEIAELTAAVNSAASTMAATAAQVVSMERAVQVTPQSREYLVPTINAFTAQLGSGVRQYNEMVTAAAQLVASANDGSSTPSGAPANSPMSQHRYREELTGATDRMLGWAQAFEELAELPRP</sequence>
<gene>
    <name evidence="2" type="ORF">KV113_04870</name>
</gene>
<keyword evidence="3" id="KW-1185">Reference proteome</keyword>
<evidence type="ECO:0000256" key="1">
    <source>
        <dbReference type="SAM" id="Phobius"/>
    </source>
</evidence>
<evidence type="ECO:0000313" key="3">
    <source>
        <dbReference type="Proteomes" id="UP001298593"/>
    </source>
</evidence>
<reference evidence="2 3" key="1">
    <citation type="submission" date="2023-12" db="EMBL/GenBank/DDBJ databases">
        <title>Description of new species of Mycobacterium terrae complex isolated from sewage at the Sao Paulo Zoological Park Foundation in Brazil.</title>
        <authorList>
            <person name="Romagnoli C.L."/>
            <person name="Conceicao E.C."/>
            <person name="Machado E."/>
            <person name="Barreto L.B.P.F."/>
            <person name="Sharma A."/>
            <person name="Silva N.M."/>
            <person name="Marques L.E."/>
            <person name="Juliana M.A."/>
            <person name="Lourenco M.C.S."/>
            <person name="Digiampietri L.A."/>
            <person name="Suffys P.N."/>
            <person name="Viana-Niero C."/>
        </authorList>
    </citation>
    <scope>NUCLEOTIDE SEQUENCE [LARGE SCALE GENOMIC DNA]</scope>
    <source>
        <strain evidence="2 3">MYC340</strain>
    </source>
</reference>
<dbReference type="EMBL" id="JAYJJU010000003">
    <property type="protein sequence ID" value="MEB3030884.1"/>
    <property type="molecule type" value="Genomic_DNA"/>
</dbReference>
<dbReference type="RefSeq" id="WP_224971457.1">
    <property type="nucleotide sequence ID" value="NZ_JAYJJU010000003.1"/>
</dbReference>
<feature type="transmembrane region" description="Helical" evidence="1">
    <location>
        <begin position="77"/>
        <end position="99"/>
    </location>
</feature>
<proteinExistence type="predicted"/>
<dbReference type="NCBIfam" id="NF047839">
    <property type="entry name" value="PspM_Rv2743c"/>
    <property type="match status" value="1"/>
</dbReference>
<comment type="caution">
    <text evidence="2">The sequence shown here is derived from an EMBL/GenBank/DDBJ whole genome shotgun (WGS) entry which is preliminary data.</text>
</comment>
<dbReference type="Pfam" id="PF25587">
    <property type="entry name" value="Rv2743c"/>
    <property type="match status" value="1"/>
</dbReference>
<dbReference type="InterPro" id="IPR057952">
    <property type="entry name" value="Rv2743c-like"/>
</dbReference>
<protein>
    <recommendedName>
        <fullName evidence="4">Membrane alanine rich protein</fullName>
    </recommendedName>
</protein>
<dbReference type="Proteomes" id="UP001298593">
    <property type="component" value="Unassembled WGS sequence"/>
</dbReference>
<accession>A0ABU5XSE1</accession>
<organism evidence="2 3">
    <name type="scientific">[Mycobacterium] nativiensis</name>
    <dbReference type="NCBI Taxonomy" id="2855503"/>
    <lineage>
        <taxon>Bacteria</taxon>
        <taxon>Bacillati</taxon>
        <taxon>Actinomycetota</taxon>
        <taxon>Actinomycetes</taxon>
        <taxon>Mycobacteriales</taxon>
        <taxon>Mycobacteriaceae</taxon>
        <taxon>Mycolicibacter</taxon>
    </lineage>
</organism>
<feature type="transmembrane region" description="Helical" evidence="1">
    <location>
        <begin position="48"/>
        <end position="71"/>
    </location>
</feature>
<name>A0ABU5XSE1_9MYCO</name>